<evidence type="ECO:0000313" key="2">
    <source>
        <dbReference type="EMBL" id="RSM86261.1"/>
    </source>
</evidence>
<sequence length="295" mass="31287">MPFTLRAAISVSILAATLMVAATLVGQFAGAAIRTAFWPVFWSSALVFFAVMADRQWGRVMLAVQAGLTVLLSPVLVFPASSELDTVARPDLAVGLAAACAAGQLIAVALAFLPPSTAYVRAAGELSPALRKCVLVVHVTSSVAWLGIITVQGSLGITAVTTEDLGVARAMFTAMLVIDGTFLGPAAFLAFFTGIVLAAGTRWGLLRRWWVATKFASMLVLMVLPIIAWQDIPVDGHALVEAGRPLVEVRVTLDVTPYLAMVSPALAVFAVVLSIVKPWGLTPLGRRESRHRTRR</sequence>
<gene>
    <name evidence="2" type="ORF">DMH04_13890</name>
</gene>
<dbReference type="AlphaFoldDB" id="A0A428ZDY8"/>
<feature type="transmembrane region" description="Helical" evidence="1">
    <location>
        <begin position="92"/>
        <end position="113"/>
    </location>
</feature>
<feature type="transmembrane region" description="Helical" evidence="1">
    <location>
        <begin position="36"/>
        <end position="53"/>
    </location>
</feature>
<feature type="transmembrane region" description="Helical" evidence="1">
    <location>
        <begin position="255"/>
        <end position="276"/>
    </location>
</feature>
<comment type="caution">
    <text evidence="2">The sequence shown here is derived from an EMBL/GenBank/DDBJ whole genome shotgun (WGS) entry which is preliminary data.</text>
</comment>
<evidence type="ECO:0000313" key="3">
    <source>
        <dbReference type="Proteomes" id="UP000287547"/>
    </source>
</evidence>
<evidence type="ECO:0000256" key="1">
    <source>
        <dbReference type="SAM" id="Phobius"/>
    </source>
</evidence>
<accession>A0A428ZDY8</accession>
<name>A0A428ZDY8_KIBAR</name>
<dbReference type="EMBL" id="QHKI01000009">
    <property type="protein sequence ID" value="RSM86261.1"/>
    <property type="molecule type" value="Genomic_DNA"/>
</dbReference>
<feature type="transmembrane region" description="Helical" evidence="1">
    <location>
        <begin position="171"/>
        <end position="197"/>
    </location>
</feature>
<feature type="transmembrane region" description="Helical" evidence="1">
    <location>
        <begin position="133"/>
        <end position="151"/>
    </location>
</feature>
<dbReference type="OrthoDB" id="8082651at2"/>
<protein>
    <submittedName>
        <fullName evidence="2">Uncharacterized protein</fullName>
    </submittedName>
</protein>
<dbReference type="Proteomes" id="UP000287547">
    <property type="component" value="Unassembled WGS sequence"/>
</dbReference>
<dbReference type="RefSeq" id="WP_051793607.1">
    <property type="nucleotide sequence ID" value="NZ_QHKI01000009.1"/>
</dbReference>
<reference evidence="2 3" key="1">
    <citation type="submission" date="2018-05" db="EMBL/GenBank/DDBJ databases">
        <title>Evolution of GPA BGCs.</title>
        <authorList>
            <person name="Waglechner N."/>
            <person name="Wright G.D."/>
        </authorList>
    </citation>
    <scope>NUCLEOTIDE SEQUENCE [LARGE SCALE GENOMIC DNA]</scope>
    <source>
        <strain evidence="2 3">A82846</strain>
    </source>
</reference>
<keyword evidence="1" id="KW-0472">Membrane</keyword>
<organism evidence="2 3">
    <name type="scientific">Kibdelosporangium aridum</name>
    <dbReference type="NCBI Taxonomy" id="2030"/>
    <lineage>
        <taxon>Bacteria</taxon>
        <taxon>Bacillati</taxon>
        <taxon>Actinomycetota</taxon>
        <taxon>Actinomycetes</taxon>
        <taxon>Pseudonocardiales</taxon>
        <taxon>Pseudonocardiaceae</taxon>
        <taxon>Kibdelosporangium</taxon>
    </lineage>
</organism>
<keyword evidence="1" id="KW-1133">Transmembrane helix</keyword>
<feature type="transmembrane region" description="Helical" evidence="1">
    <location>
        <begin position="209"/>
        <end position="229"/>
    </location>
</feature>
<proteinExistence type="predicted"/>
<keyword evidence="1" id="KW-0812">Transmembrane</keyword>
<feature type="transmembrane region" description="Helical" evidence="1">
    <location>
        <begin position="60"/>
        <end position="80"/>
    </location>
</feature>